<sequence>MSYHVLHNDGHALLVTDRPIVKAHERQPIADAILLLDRLKTEGQRRDAGVAAAEAEARERGYREGYETGRRDFVDAVSNLAAQHEADRRQREQEIASLALAALRQIAGEIGDAETMLGVALRAARAVVPQGPVTIEVSPAIATEVEAGLARVEGEIVVHADPDLGERQCRVSGPDSRIIADLDRQLDELAERWGTTAHVD</sequence>
<evidence type="ECO:0000313" key="4">
    <source>
        <dbReference type="Proteomes" id="UP000018851"/>
    </source>
</evidence>
<dbReference type="PANTHER" id="PTHR34982:SF1">
    <property type="entry name" value="FLAGELLAR ASSEMBLY PROTEIN FLIH"/>
    <property type="match status" value="1"/>
</dbReference>
<evidence type="ECO:0000256" key="2">
    <source>
        <dbReference type="ARBA" id="ARBA00022927"/>
    </source>
</evidence>
<reference evidence="3 4" key="1">
    <citation type="submission" date="2013-07" db="EMBL/GenBank/DDBJ databases">
        <title>Completed genome of Sphingomonas sanxanigenens NX02.</title>
        <authorList>
            <person name="Ma T."/>
            <person name="Huang H."/>
            <person name="Wu M."/>
            <person name="Li X."/>
            <person name="Li G."/>
        </authorList>
    </citation>
    <scope>NUCLEOTIDE SEQUENCE [LARGE SCALE GENOMIC DNA]</scope>
    <source>
        <strain evidence="3 4">NX02</strain>
    </source>
</reference>
<proteinExistence type="predicted"/>
<dbReference type="OrthoDB" id="7188196at2"/>
<dbReference type="eggNOG" id="ENOG502ZWUR">
    <property type="taxonomic scope" value="Bacteria"/>
</dbReference>
<dbReference type="InterPro" id="IPR051472">
    <property type="entry name" value="T3SS_Stator/FliH"/>
</dbReference>
<dbReference type="RefSeq" id="WP_025293056.1">
    <property type="nucleotide sequence ID" value="NZ_CP006644.1"/>
</dbReference>
<organism evidence="3 4">
    <name type="scientific">Sphingomonas sanxanigenens DSM 19645 = NX02</name>
    <dbReference type="NCBI Taxonomy" id="1123269"/>
    <lineage>
        <taxon>Bacteria</taxon>
        <taxon>Pseudomonadati</taxon>
        <taxon>Pseudomonadota</taxon>
        <taxon>Alphaproteobacteria</taxon>
        <taxon>Sphingomonadales</taxon>
        <taxon>Sphingomonadaceae</taxon>
        <taxon>Sphingomonas</taxon>
    </lineage>
</organism>
<dbReference type="GO" id="GO:0015031">
    <property type="term" value="P:protein transport"/>
    <property type="evidence" value="ECO:0007669"/>
    <property type="project" value="UniProtKB-KW"/>
</dbReference>
<dbReference type="AlphaFoldDB" id="W0AA85"/>
<dbReference type="Proteomes" id="UP000018851">
    <property type="component" value="Chromosome"/>
</dbReference>
<accession>W0AA85</accession>
<dbReference type="HOGENOM" id="CLU_1365472_0_0_5"/>
<protein>
    <recommendedName>
        <fullName evidence="5">Flagellar assembly protein FliH/Type III secretion system HrpE domain-containing protein</fullName>
    </recommendedName>
</protein>
<evidence type="ECO:0008006" key="5">
    <source>
        <dbReference type="Google" id="ProtNLM"/>
    </source>
</evidence>
<keyword evidence="2" id="KW-0653">Protein transport</keyword>
<dbReference type="STRING" id="1123269.NX02_15870"/>
<evidence type="ECO:0000313" key="3">
    <source>
        <dbReference type="EMBL" id="AHE54854.1"/>
    </source>
</evidence>
<dbReference type="KEGG" id="ssan:NX02_15870"/>
<dbReference type="EMBL" id="CP006644">
    <property type="protein sequence ID" value="AHE54854.1"/>
    <property type="molecule type" value="Genomic_DNA"/>
</dbReference>
<dbReference type="PANTHER" id="PTHR34982">
    <property type="entry name" value="YOP PROTEINS TRANSLOCATION PROTEIN L"/>
    <property type="match status" value="1"/>
</dbReference>
<keyword evidence="4" id="KW-1185">Reference proteome</keyword>
<dbReference type="PATRIC" id="fig|1123269.5.peg.3102"/>
<keyword evidence="1" id="KW-0813">Transport</keyword>
<evidence type="ECO:0000256" key="1">
    <source>
        <dbReference type="ARBA" id="ARBA00022448"/>
    </source>
</evidence>
<dbReference type="GO" id="GO:0005829">
    <property type="term" value="C:cytosol"/>
    <property type="evidence" value="ECO:0007669"/>
    <property type="project" value="TreeGrafter"/>
</dbReference>
<name>W0AA85_9SPHN</name>
<gene>
    <name evidence="3" type="ORF">NX02_15870</name>
</gene>